<evidence type="ECO:0000313" key="2">
    <source>
        <dbReference type="Proteomes" id="UP000472320"/>
    </source>
</evidence>
<name>A0A6L6QLM0_9BURK</name>
<dbReference type="Pfam" id="PF18934">
    <property type="entry name" value="DUF5682"/>
    <property type="match status" value="1"/>
</dbReference>
<evidence type="ECO:0008006" key="3">
    <source>
        <dbReference type="Google" id="ProtNLM"/>
    </source>
</evidence>
<sequence>MYFAPLRHHSPACAWAVRAMLHELRPCAVLVEGPDSFNPLLPLLLDPACQPPLAVLCQADAGGESPASAFFPFCDYSPEWVGLRTGQELGAQLAFIDLPWADKAQLRGRGEDEDHSLMAERYFQHSRHIDELAARVGCRDHNELWDHLFELRPPAALADWRSLFRDIYHYCAETRVDYEAEVLEGDGSLPRERHMAAHVRHWRTQAQGNIVVLTGGFHTPALLDLCASGGGSAPGSAAAQDWLIRYSFDQLDALNGYGAGMPAPAYYQRIWEALQAGDQEPQRSVTLDCLGGIAQQYSGLGLVERIGTADVQAAALQAMRLAGLRGHPGPGRHDLMDAMQSCFIKGALGESAHGLPDILRRYLGGSRLGQVPASAGAPPLLEDGRRLARQCRIRLDDAQPRNSRLEIYRKPAHRLRSRFLHLMRYLDCGLGRQVSGPDYLAGTRLDLMVEEWEVAWTPLVEARLVELAPQGSTLQEVALRRLREQETALGAAGQAQSAGRAVGLLVQAAAVGLHERLPALLDLLSRHLQADASFVSVVQCARQLQTLWRAREPLGMQGQPGLARLMQSCWPAALFLLPALAGCKEEEEAALVDAVLALREFGRSEYSREDAGGEPLQQLHGLLGGMAARKGCAPGIAGAAAAILYLDAAWDQQQLAQAAARRFGPGAQPVDAVRFLSGLMAAAPELLVTQPALLQALDQVLDGWDERDFMRCLPELRRAFSALKPAETSDVARLLAQGLGVEPGELQTASAVLSEADMLAGAELQSLLREGLERDGLHSWLAGKEPA</sequence>
<protein>
    <recommendedName>
        <fullName evidence="3">4-aminobutyrate aminotransferase</fullName>
    </recommendedName>
</protein>
<reference evidence="1 2" key="1">
    <citation type="submission" date="2019-11" db="EMBL/GenBank/DDBJ databases">
        <title>Type strains purchased from KCTC, JCM and DSMZ.</title>
        <authorList>
            <person name="Lu H."/>
        </authorList>
    </citation>
    <scope>NUCLEOTIDE SEQUENCE [LARGE SCALE GENOMIC DNA]</scope>
    <source>
        <strain evidence="1 2">JCM 31587</strain>
    </source>
</reference>
<gene>
    <name evidence="1" type="ORF">GM658_22165</name>
</gene>
<keyword evidence="2" id="KW-1185">Reference proteome</keyword>
<dbReference type="InterPro" id="IPR043737">
    <property type="entry name" value="DUF5682"/>
</dbReference>
<accession>A0A6L6QLM0</accession>
<proteinExistence type="predicted"/>
<evidence type="ECO:0000313" key="1">
    <source>
        <dbReference type="EMBL" id="MTW13318.1"/>
    </source>
</evidence>
<dbReference type="Proteomes" id="UP000472320">
    <property type="component" value="Unassembled WGS sequence"/>
</dbReference>
<comment type="caution">
    <text evidence="1">The sequence shown here is derived from an EMBL/GenBank/DDBJ whole genome shotgun (WGS) entry which is preliminary data.</text>
</comment>
<dbReference type="AlphaFoldDB" id="A0A6L6QLM0"/>
<organism evidence="1 2">
    <name type="scientific">Massilia eburnea</name>
    <dbReference type="NCBI Taxonomy" id="1776165"/>
    <lineage>
        <taxon>Bacteria</taxon>
        <taxon>Pseudomonadati</taxon>
        <taxon>Pseudomonadota</taxon>
        <taxon>Betaproteobacteria</taxon>
        <taxon>Burkholderiales</taxon>
        <taxon>Oxalobacteraceae</taxon>
        <taxon>Telluria group</taxon>
        <taxon>Massilia</taxon>
    </lineage>
</organism>
<dbReference type="EMBL" id="WNKX01000021">
    <property type="protein sequence ID" value="MTW13318.1"/>
    <property type="molecule type" value="Genomic_DNA"/>
</dbReference>